<gene>
    <name evidence="2" type="ORF">WQE_41619</name>
</gene>
<evidence type="ECO:0000313" key="3">
    <source>
        <dbReference type="Proteomes" id="UP000004980"/>
    </source>
</evidence>
<evidence type="ECO:0000256" key="1">
    <source>
        <dbReference type="SAM" id="MobiDB-lite"/>
    </source>
</evidence>
<keyword evidence="3" id="KW-1185">Reference proteome</keyword>
<protein>
    <submittedName>
        <fullName evidence="2">Uncharacterized protein</fullName>
    </submittedName>
</protein>
<feature type="region of interest" description="Disordered" evidence="1">
    <location>
        <begin position="1"/>
        <end position="29"/>
    </location>
</feature>
<organism evidence="2 3">
    <name type="scientific">Paraburkholderia hospita</name>
    <dbReference type="NCBI Taxonomy" id="169430"/>
    <lineage>
        <taxon>Bacteria</taxon>
        <taxon>Pseudomonadati</taxon>
        <taxon>Pseudomonadota</taxon>
        <taxon>Betaproteobacteria</taxon>
        <taxon>Burkholderiales</taxon>
        <taxon>Burkholderiaceae</taxon>
        <taxon>Paraburkholderia</taxon>
    </lineage>
</organism>
<name>A0ABP2PB31_9BURK</name>
<reference evidence="2 3" key="1">
    <citation type="journal article" date="2012" name="J. Bacteriol.">
        <title>Draft Genome Sequence of the Soil Bacterium Burkholderia terrae Strain BS001, Which Interacts with Fungal Surface Structures.</title>
        <authorList>
            <person name="Nazir R."/>
            <person name="Hansen M.A."/>
            <person name="Sorensen S."/>
            <person name="van Elsas J.D."/>
        </authorList>
    </citation>
    <scope>NUCLEOTIDE SEQUENCE [LARGE SCALE GENOMIC DNA]</scope>
    <source>
        <strain evidence="2 3">BS001</strain>
    </source>
</reference>
<dbReference type="Proteomes" id="UP000004980">
    <property type="component" value="Unassembled WGS sequence"/>
</dbReference>
<dbReference type="EMBL" id="AKAU01000257">
    <property type="protein sequence ID" value="EIM94911.1"/>
    <property type="molecule type" value="Genomic_DNA"/>
</dbReference>
<accession>A0ABP2PB31</accession>
<comment type="caution">
    <text evidence="2">The sequence shown here is derived from an EMBL/GenBank/DDBJ whole genome shotgun (WGS) entry which is preliminary data.</text>
</comment>
<proteinExistence type="predicted"/>
<sequence length="92" mass="9703">MPMIVPASALAAMPESSNTDSCTRPCDEPSRYTSTVTVIAPRNAAHAMASSARAPKRANSVDPETIISDAFETHSIPRVGSLLDVRCQTESG</sequence>
<evidence type="ECO:0000313" key="2">
    <source>
        <dbReference type="EMBL" id="EIM94911.1"/>
    </source>
</evidence>